<feature type="binding site" evidence="10">
    <location>
        <position position="37"/>
    </location>
    <ligand>
        <name>a divalent metal cation</name>
        <dbReference type="ChEBI" id="CHEBI:60240"/>
    </ligand>
</feature>
<feature type="active site" description="Proton donor" evidence="10">
    <location>
        <position position="177"/>
    </location>
</feature>
<comment type="caution">
    <text evidence="12">The sequence shown here is derived from an EMBL/GenBank/DDBJ whole genome shotgun (WGS) entry which is preliminary data.</text>
</comment>
<dbReference type="InterPro" id="IPR000056">
    <property type="entry name" value="Ribul_P_3_epim-like"/>
</dbReference>
<evidence type="ECO:0000256" key="2">
    <source>
        <dbReference type="ARBA" id="ARBA00001936"/>
    </source>
</evidence>
<protein>
    <recommendedName>
        <fullName evidence="7 10">Ribulose-phosphate 3-epimerase</fullName>
        <ecNumber evidence="7 10">5.1.3.1</ecNumber>
    </recommendedName>
</protein>
<evidence type="ECO:0000256" key="6">
    <source>
        <dbReference type="ARBA" id="ARBA00009541"/>
    </source>
</evidence>
<comment type="pathway">
    <text evidence="10">Carbohydrate degradation.</text>
</comment>
<dbReference type="HAMAP" id="MF_02227">
    <property type="entry name" value="RPE"/>
    <property type="match status" value="1"/>
</dbReference>
<evidence type="ECO:0000313" key="13">
    <source>
        <dbReference type="Proteomes" id="UP000192652"/>
    </source>
</evidence>
<evidence type="ECO:0000256" key="11">
    <source>
        <dbReference type="PIRNR" id="PIRNR001461"/>
    </source>
</evidence>
<comment type="cofactor">
    <cofactor evidence="3">
        <name>Co(2+)</name>
        <dbReference type="ChEBI" id="CHEBI:48828"/>
    </cofactor>
</comment>
<dbReference type="RefSeq" id="WP_081173034.1">
    <property type="nucleotide sequence ID" value="NZ_MSPX01000001.1"/>
</dbReference>
<keyword evidence="9 10" id="KW-0413">Isomerase</keyword>
<comment type="cofactor">
    <cofactor evidence="10">
        <name>a divalent metal cation</name>
        <dbReference type="ChEBI" id="CHEBI:60240"/>
    </cofactor>
    <text evidence="10">Binds 1 divalent metal cation per subunit.</text>
</comment>
<evidence type="ECO:0000256" key="4">
    <source>
        <dbReference type="ARBA" id="ARBA00001947"/>
    </source>
</evidence>
<name>A0ABX3PIA2_9HYPH</name>
<feature type="binding site" evidence="10">
    <location>
        <position position="177"/>
    </location>
    <ligand>
        <name>a divalent metal cation</name>
        <dbReference type="ChEBI" id="CHEBI:60240"/>
    </ligand>
</feature>
<dbReference type="Proteomes" id="UP000192652">
    <property type="component" value="Unassembled WGS sequence"/>
</dbReference>
<accession>A0ABX3PIA2</accession>
<reference evidence="12 13" key="1">
    <citation type="journal article" date="2017" name="Antonie Van Leeuwenhoek">
        <title>Rhizobium rhizosphaerae sp. nov., a novel species isolated from rice rhizosphere.</title>
        <authorList>
            <person name="Zhao J.J."/>
            <person name="Zhang J."/>
            <person name="Zhang R.J."/>
            <person name="Zhang C.W."/>
            <person name="Yin H.Q."/>
            <person name="Zhang X.X."/>
        </authorList>
    </citation>
    <scope>NUCLEOTIDE SEQUENCE [LARGE SCALE GENOMIC DNA]</scope>
    <source>
        <strain evidence="12 13">RD15</strain>
    </source>
</reference>
<evidence type="ECO:0000256" key="8">
    <source>
        <dbReference type="ARBA" id="ARBA00022723"/>
    </source>
</evidence>
<feature type="binding site" evidence="10">
    <location>
        <begin position="199"/>
        <end position="200"/>
    </location>
    <ligand>
        <name>substrate</name>
    </ligand>
</feature>
<dbReference type="InterPro" id="IPR011060">
    <property type="entry name" value="RibuloseP-bd_barrel"/>
</dbReference>
<evidence type="ECO:0000256" key="7">
    <source>
        <dbReference type="ARBA" id="ARBA00013188"/>
    </source>
</evidence>
<dbReference type="CDD" id="cd00429">
    <property type="entry name" value="RPE"/>
    <property type="match status" value="1"/>
</dbReference>
<gene>
    <name evidence="10" type="primary">rpe</name>
    <name evidence="12" type="ORF">BTR14_01055</name>
</gene>
<dbReference type="EC" id="5.1.3.1" evidence="7 10"/>
<feature type="binding site" evidence="10">
    <location>
        <begin position="146"/>
        <end position="149"/>
    </location>
    <ligand>
        <name>substrate</name>
    </ligand>
</feature>
<dbReference type="InterPro" id="IPR013785">
    <property type="entry name" value="Aldolase_TIM"/>
</dbReference>
<dbReference type="Gene3D" id="3.20.20.70">
    <property type="entry name" value="Aldolase class I"/>
    <property type="match status" value="1"/>
</dbReference>
<dbReference type="Pfam" id="PF00834">
    <property type="entry name" value="Ribul_P_3_epim"/>
    <property type="match status" value="1"/>
</dbReference>
<evidence type="ECO:0000313" key="12">
    <source>
        <dbReference type="EMBL" id="OQP88092.1"/>
    </source>
</evidence>
<feature type="active site" description="Proton acceptor" evidence="10">
    <location>
        <position position="39"/>
    </location>
</feature>
<dbReference type="InterPro" id="IPR026019">
    <property type="entry name" value="Ribul_P_3_epim"/>
</dbReference>
<keyword evidence="10 11" id="KW-0119">Carbohydrate metabolism</keyword>
<dbReference type="PIRSF" id="PIRSF001461">
    <property type="entry name" value="RPE"/>
    <property type="match status" value="1"/>
</dbReference>
<comment type="cofactor">
    <cofactor evidence="5">
        <name>Fe(2+)</name>
        <dbReference type="ChEBI" id="CHEBI:29033"/>
    </cofactor>
</comment>
<proteinExistence type="inferred from homology"/>
<comment type="function">
    <text evidence="10">Catalyzes the reversible epimerization of D-ribulose 5-phosphate to D-xylulose 5-phosphate.</text>
</comment>
<comment type="cofactor">
    <cofactor evidence="4">
        <name>Zn(2+)</name>
        <dbReference type="ChEBI" id="CHEBI:29105"/>
    </cofactor>
</comment>
<dbReference type="PROSITE" id="PS01085">
    <property type="entry name" value="RIBUL_P_3_EPIMER_1"/>
    <property type="match status" value="1"/>
</dbReference>
<dbReference type="NCBIfam" id="NF004076">
    <property type="entry name" value="PRK05581.1-4"/>
    <property type="match status" value="1"/>
</dbReference>
<evidence type="ECO:0000256" key="5">
    <source>
        <dbReference type="ARBA" id="ARBA00001954"/>
    </source>
</evidence>
<dbReference type="PANTHER" id="PTHR11749">
    <property type="entry name" value="RIBULOSE-5-PHOSPHATE-3-EPIMERASE"/>
    <property type="match status" value="1"/>
</dbReference>
<feature type="binding site" evidence="10">
    <location>
        <position position="70"/>
    </location>
    <ligand>
        <name>a divalent metal cation</name>
        <dbReference type="ChEBI" id="CHEBI:60240"/>
    </ligand>
</feature>
<dbReference type="EMBL" id="MSPX01000001">
    <property type="protein sequence ID" value="OQP88092.1"/>
    <property type="molecule type" value="Genomic_DNA"/>
</dbReference>
<evidence type="ECO:0000256" key="9">
    <source>
        <dbReference type="ARBA" id="ARBA00023235"/>
    </source>
</evidence>
<dbReference type="NCBIfam" id="TIGR01163">
    <property type="entry name" value="rpe"/>
    <property type="match status" value="1"/>
</dbReference>
<feature type="binding site" evidence="10">
    <location>
        <position position="39"/>
    </location>
    <ligand>
        <name>a divalent metal cation</name>
        <dbReference type="ChEBI" id="CHEBI:60240"/>
    </ligand>
</feature>
<evidence type="ECO:0000256" key="10">
    <source>
        <dbReference type="HAMAP-Rule" id="MF_02227"/>
    </source>
</evidence>
<feature type="binding site" evidence="10">
    <location>
        <position position="70"/>
    </location>
    <ligand>
        <name>substrate</name>
    </ligand>
</feature>
<evidence type="ECO:0000256" key="1">
    <source>
        <dbReference type="ARBA" id="ARBA00001782"/>
    </source>
</evidence>
<comment type="catalytic activity">
    <reaction evidence="1 10 11">
        <text>D-ribulose 5-phosphate = D-xylulose 5-phosphate</text>
        <dbReference type="Rhea" id="RHEA:13677"/>
        <dbReference type="ChEBI" id="CHEBI:57737"/>
        <dbReference type="ChEBI" id="CHEBI:58121"/>
        <dbReference type="EC" id="5.1.3.1"/>
    </reaction>
</comment>
<feature type="binding site" evidence="10">
    <location>
        <position position="12"/>
    </location>
    <ligand>
        <name>substrate</name>
    </ligand>
</feature>
<evidence type="ECO:0000256" key="3">
    <source>
        <dbReference type="ARBA" id="ARBA00001941"/>
    </source>
</evidence>
<sequence>MSHTPPIRIAPSILAADFARLGQEVQDAVAAGADWVHLDVMDGHFVPNITFGPDVIKSLRPLTDAFFDAHLMIAPADPFIEAFAKAGCDQITVHAEAGPHLHRSLQSVRALGKKAGVAINPATPESAVEYLLDTVDLILVMTVNPGFGGQKLIEATLDKVSRVKAMIGDRPIQIQVDGGIARDTIARAAAAGANVFVAGSAIFGAKEPGGYAREIAALRANAEAARG</sequence>
<comment type="similarity">
    <text evidence="6 10 11">Belongs to the ribulose-phosphate 3-epimerase family.</text>
</comment>
<organism evidence="12 13">
    <name type="scientific">Xaviernesmea rhizosphaerae</name>
    <dbReference type="NCBI Taxonomy" id="1672749"/>
    <lineage>
        <taxon>Bacteria</taxon>
        <taxon>Pseudomonadati</taxon>
        <taxon>Pseudomonadota</taxon>
        <taxon>Alphaproteobacteria</taxon>
        <taxon>Hyphomicrobiales</taxon>
        <taxon>Rhizobiaceae</taxon>
        <taxon>Rhizobium/Agrobacterium group</taxon>
        <taxon>Xaviernesmea</taxon>
    </lineage>
</organism>
<keyword evidence="13" id="KW-1185">Reference proteome</keyword>
<dbReference type="SUPFAM" id="SSF51366">
    <property type="entry name" value="Ribulose-phoshate binding barrel"/>
    <property type="match status" value="1"/>
</dbReference>
<feature type="binding site" evidence="10">
    <location>
        <begin position="177"/>
        <end position="179"/>
    </location>
    <ligand>
        <name>substrate</name>
    </ligand>
</feature>
<keyword evidence="8 10" id="KW-0479">Metal-binding</keyword>
<comment type="cofactor">
    <cofactor evidence="2">
        <name>Mn(2+)</name>
        <dbReference type="ChEBI" id="CHEBI:29035"/>
    </cofactor>
</comment>